<dbReference type="OrthoDB" id="5599094at2759"/>
<accession>A0A1Y1Z0P9</accession>
<organism evidence="1 2">
    <name type="scientific">Basidiobolus meristosporus CBS 931.73</name>
    <dbReference type="NCBI Taxonomy" id="1314790"/>
    <lineage>
        <taxon>Eukaryota</taxon>
        <taxon>Fungi</taxon>
        <taxon>Fungi incertae sedis</taxon>
        <taxon>Zoopagomycota</taxon>
        <taxon>Entomophthoromycotina</taxon>
        <taxon>Basidiobolomycetes</taxon>
        <taxon>Basidiobolales</taxon>
        <taxon>Basidiobolaceae</taxon>
        <taxon>Basidiobolus</taxon>
    </lineage>
</organism>
<evidence type="ECO:0000313" key="2">
    <source>
        <dbReference type="Proteomes" id="UP000193498"/>
    </source>
</evidence>
<name>A0A1Y1Z0P9_9FUNG</name>
<proteinExistence type="predicted"/>
<comment type="caution">
    <text evidence="1">The sequence shown here is derived from an EMBL/GenBank/DDBJ whole genome shotgun (WGS) entry which is preliminary data.</text>
</comment>
<dbReference type="EMBL" id="MCFE01000041">
    <property type="protein sequence ID" value="ORY03871.1"/>
    <property type="molecule type" value="Genomic_DNA"/>
</dbReference>
<dbReference type="Proteomes" id="UP000193498">
    <property type="component" value="Unassembled WGS sequence"/>
</dbReference>
<sequence length="115" mass="13053">MSTRSEPVWPAPQPKHEIPPVEEATFTLYKSLTMLSEEVMISKTCLENHMVDTYIAAFQMAVKNVCDKILYKKETELQNQAAHLALRLPSYIALSLPALALSKSNWLLQATFHHI</sequence>
<dbReference type="AlphaFoldDB" id="A0A1Y1Z0P9"/>
<reference evidence="1 2" key="1">
    <citation type="submission" date="2016-07" db="EMBL/GenBank/DDBJ databases">
        <title>Pervasive Adenine N6-methylation of Active Genes in Fungi.</title>
        <authorList>
            <consortium name="DOE Joint Genome Institute"/>
            <person name="Mondo S.J."/>
            <person name="Dannebaum R.O."/>
            <person name="Kuo R.C."/>
            <person name="Labutti K."/>
            <person name="Haridas S."/>
            <person name="Kuo A."/>
            <person name="Salamov A."/>
            <person name="Ahrendt S.R."/>
            <person name="Lipzen A."/>
            <person name="Sullivan W."/>
            <person name="Andreopoulos W.B."/>
            <person name="Clum A."/>
            <person name="Lindquist E."/>
            <person name="Daum C."/>
            <person name="Ramamoorthy G.K."/>
            <person name="Gryganskyi A."/>
            <person name="Culley D."/>
            <person name="Magnuson J.K."/>
            <person name="James T.Y."/>
            <person name="O'Malley M.A."/>
            <person name="Stajich J.E."/>
            <person name="Spatafora J.W."/>
            <person name="Visel A."/>
            <person name="Grigoriev I.V."/>
        </authorList>
    </citation>
    <scope>NUCLEOTIDE SEQUENCE [LARGE SCALE GENOMIC DNA]</scope>
    <source>
        <strain evidence="1 2">CBS 931.73</strain>
    </source>
</reference>
<dbReference type="InParanoid" id="A0A1Y1Z0P9"/>
<protein>
    <submittedName>
        <fullName evidence="1">Uncharacterized protein</fullName>
    </submittedName>
</protein>
<gene>
    <name evidence="1" type="ORF">K493DRAFT_297230</name>
</gene>
<evidence type="ECO:0000313" key="1">
    <source>
        <dbReference type="EMBL" id="ORY03871.1"/>
    </source>
</evidence>
<keyword evidence="2" id="KW-1185">Reference proteome</keyword>